<dbReference type="AlphaFoldDB" id="A0A832V0F3"/>
<dbReference type="Proteomes" id="UP000646946">
    <property type="component" value="Unassembled WGS sequence"/>
</dbReference>
<keyword evidence="1" id="KW-0472">Membrane</keyword>
<feature type="transmembrane region" description="Helical" evidence="1">
    <location>
        <begin position="42"/>
        <end position="60"/>
    </location>
</feature>
<protein>
    <submittedName>
        <fullName evidence="2">Uncharacterized protein</fullName>
    </submittedName>
</protein>
<sequence>MKARYIILSTALFFLSSIALVFAHGAELSTWQRLGIPDPYQILSYSAAIMVVALVLAAFLKKEMSPTLQKIAYIAIAIPVIIGTLYLSGATVYLNQKSWSGGPVHWHADFEIWVCGEQIDIIDPKGF</sequence>
<dbReference type="EMBL" id="DVAB01000005">
    <property type="protein sequence ID" value="HIJ99997.1"/>
    <property type="molecule type" value="Genomic_DNA"/>
</dbReference>
<keyword evidence="3" id="KW-1185">Reference proteome</keyword>
<feature type="non-terminal residue" evidence="2">
    <location>
        <position position="127"/>
    </location>
</feature>
<evidence type="ECO:0000313" key="2">
    <source>
        <dbReference type="EMBL" id="HIJ99997.1"/>
    </source>
</evidence>
<name>A0A832V0F3_9ARCH</name>
<organism evidence="2 3">
    <name type="scientific">Candidatus Naiadarchaeum limnaeum</name>
    <dbReference type="NCBI Taxonomy" id="2756139"/>
    <lineage>
        <taxon>Archaea</taxon>
        <taxon>Candidatus Undinarchaeota</taxon>
        <taxon>Candidatus Undinarchaeia</taxon>
        <taxon>Candidatus Naiadarchaeales</taxon>
        <taxon>Candidatus Naiadarchaeaceae</taxon>
        <taxon>Candidatus Naiadarchaeum</taxon>
    </lineage>
</organism>
<keyword evidence="1" id="KW-1133">Transmembrane helix</keyword>
<evidence type="ECO:0000313" key="3">
    <source>
        <dbReference type="Proteomes" id="UP000646946"/>
    </source>
</evidence>
<comment type="caution">
    <text evidence="2">The sequence shown here is derived from an EMBL/GenBank/DDBJ whole genome shotgun (WGS) entry which is preliminary data.</text>
</comment>
<gene>
    <name evidence="2" type="ORF">H1016_00475</name>
</gene>
<evidence type="ECO:0000256" key="1">
    <source>
        <dbReference type="SAM" id="Phobius"/>
    </source>
</evidence>
<proteinExistence type="predicted"/>
<reference evidence="2 3" key="1">
    <citation type="journal article" name="Nat. Commun.">
        <title>Undinarchaeota illuminate DPANN phylogeny and the impact of gene transfer on archaeal evolution.</title>
        <authorList>
            <person name="Dombrowski N."/>
            <person name="Williams T.A."/>
            <person name="Sun J."/>
            <person name="Woodcroft B.J."/>
            <person name="Lee J.H."/>
            <person name="Minh B.Q."/>
            <person name="Rinke C."/>
            <person name="Spang A."/>
        </authorList>
    </citation>
    <scope>NUCLEOTIDE SEQUENCE [LARGE SCALE GENOMIC DNA]</scope>
    <source>
        <strain evidence="2">MAG_bin1129</strain>
    </source>
</reference>
<accession>A0A832V0F3</accession>
<keyword evidence="1" id="KW-0812">Transmembrane</keyword>
<feature type="transmembrane region" description="Helical" evidence="1">
    <location>
        <begin position="72"/>
        <end position="94"/>
    </location>
</feature>